<feature type="compositionally biased region" description="Basic and acidic residues" evidence="1">
    <location>
        <begin position="520"/>
        <end position="530"/>
    </location>
</feature>
<keyword evidence="3" id="KW-1185">Reference proteome</keyword>
<gene>
    <name evidence="2" type="ORF">PMKS-002699</name>
</gene>
<dbReference type="OrthoDB" id="5563016at2759"/>
<evidence type="ECO:0000256" key="1">
    <source>
        <dbReference type="SAM" id="MobiDB-lite"/>
    </source>
</evidence>
<protein>
    <recommendedName>
        <fullName evidence="4">Protein BNI4</fullName>
    </recommendedName>
</protein>
<dbReference type="Proteomes" id="UP000186136">
    <property type="component" value="Unassembled WGS sequence"/>
</dbReference>
<feature type="compositionally biased region" description="Polar residues" evidence="1">
    <location>
        <begin position="556"/>
        <end position="570"/>
    </location>
</feature>
<dbReference type="EMBL" id="BDGI01000105">
    <property type="protein sequence ID" value="GAV29217.1"/>
    <property type="molecule type" value="Genomic_DNA"/>
</dbReference>
<dbReference type="GO" id="GO:0003779">
    <property type="term" value="F:actin binding"/>
    <property type="evidence" value="ECO:0007669"/>
    <property type="project" value="TreeGrafter"/>
</dbReference>
<feature type="compositionally biased region" description="Polar residues" evidence="1">
    <location>
        <begin position="577"/>
        <end position="596"/>
    </location>
</feature>
<evidence type="ECO:0000313" key="2">
    <source>
        <dbReference type="EMBL" id="GAV29217.1"/>
    </source>
</evidence>
<feature type="compositionally biased region" description="Low complexity" evidence="1">
    <location>
        <begin position="508"/>
        <end position="518"/>
    </location>
</feature>
<evidence type="ECO:0008006" key="4">
    <source>
        <dbReference type="Google" id="ProtNLM"/>
    </source>
</evidence>
<feature type="compositionally biased region" description="Polar residues" evidence="1">
    <location>
        <begin position="630"/>
        <end position="641"/>
    </location>
</feature>
<dbReference type="PANTHER" id="PTHR12751:SF18">
    <property type="entry name" value="PHOSPHATASE AND ACTIN REGULATOR 1"/>
    <property type="match status" value="1"/>
</dbReference>
<feature type="region of interest" description="Disordered" evidence="1">
    <location>
        <begin position="352"/>
        <end position="641"/>
    </location>
</feature>
<dbReference type="PANTHER" id="PTHR12751">
    <property type="entry name" value="PHOSPHATASE AND ACTIN REGULATOR PHACTR"/>
    <property type="match status" value="1"/>
</dbReference>
<feature type="compositionally biased region" description="Polar residues" evidence="1">
    <location>
        <begin position="470"/>
        <end position="484"/>
    </location>
</feature>
<feature type="compositionally biased region" description="Polar residues" evidence="1">
    <location>
        <begin position="24"/>
        <end position="34"/>
    </location>
</feature>
<feature type="compositionally biased region" description="Polar residues" evidence="1">
    <location>
        <begin position="414"/>
        <end position="440"/>
    </location>
</feature>
<evidence type="ECO:0000313" key="3">
    <source>
        <dbReference type="Proteomes" id="UP000186136"/>
    </source>
</evidence>
<name>A0A1Q2YI48_9ASCO</name>
<feature type="compositionally biased region" description="Acidic residues" evidence="1">
    <location>
        <begin position="36"/>
        <end position="54"/>
    </location>
</feature>
<organism evidence="2 3">
    <name type="scientific">Pichia membranifaciens</name>
    <dbReference type="NCBI Taxonomy" id="4926"/>
    <lineage>
        <taxon>Eukaryota</taxon>
        <taxon>Fungi</taxon>
        <taxon>Dikarya</taxon>
        <taxon>Ascomycota</taxon>
        <taxon>Saccharomycotina</taxon>
        <taxon>Pichiomycetes</taxon>
        <taxon>Pichiales</taxon>
        <taxon>Pichiaceae</taxon>
        <taxon>Pichia</taxon>
    </lineage>
</organism>
<reference evidence="2 3" key="1">
    <citation type="submission" date="2016-08" db="EMBL/GenBank/DDBJ databases">
        <title>Whole genome shotgun sequence of Pichia membranifaciens KS47-1.</title>
        <authorList>
            <person name="Konishi M."/>
            <person name="Ishida M."/>
            <person name="Arakawa T."/>
            <person name="Kato Y."/>
            <person name="Horiuchi J."/>
        </authorList>
    </citation>
    <scope>NUCLEOTIDE SEQUENCE [LARGE SCALE GENOMIC DNA]</scope>
    <source>
        <strain evidence="2 3">KS47-1</strain>
    </source>
</reference>
<feature type="region of interest" description="Disordered" evidence="1">
    <location>
        <begin position="1080"/>
        <end position="1111"/>
    </location>
</feature>
<proteinExistence type="predicted"/>
<comment type="caution">
    <text evidence="2">The sequence shown here is derived from an EMBL/GenBank/DDBJ whole genome shotgun (WGS) entry which is preliminary data.</text>
</comment>
<feature type="region of interest" description="Disordered" evidence="1">
    <location>
        <begin position="24"/>
        <end position="63"/>
    </location>
</feature>
<accession>A0A1Q2YI48</accession>
<dbReference type="GO" id="GO:0030036">
    <property type="term" value="P:actin cytoskeleton organization"/>
    <property type="evidence" value="ECO:0007669"/>
    <property type="project" value="TreeGrafter"/>
</dbReference>
<feature type="compositionally biased region" description="Basic and acidic residues" evidence="1">
    <location>
        <begin position="442"/>
        <end position="457"/>
    </location>
</feature>
<feature type="compositionally biased region" description="Polar residues" evidence="1">
    <location>
        <begin position="377"/>
        <end position="406"/>
    </location>
</feature>
<sequence length="1369" mass="152716">MGMVISPSIRALSDILTSKVASQKNTTAYQQATISEEGDEDDENDDEDEEEDDNSTILLRSSHRQPSSLIDDIYSPQHQHGATFLKTTSEDTLKIQIPAKGNDGKTQPNLIDLDTPVVEHTNFASASSLRTAKSSLTDPNNTNYSDLFESYSPVKGDASYEEKNLTENANLAATDNYNQTNGEDRRTIPDKRYSNRFSIMSESLDEYQSPALGYNEPVQGFNFINPSIKRSFSKLSNISNSFHEIGYGNDNDTYRSGSDVQESAFSFVPSRAGTLTKPRQEDERQNAPAFAQKGSVRDSIRIVNEDDDSASLISDGVISPNLNLSSSSTPVLNSAFQYDNDRTPKIDTIPNLGYTHHKETKSSPQLNAPERVRPGSPQRSLFNSPVLLNSSPIRNTSPTFENFKNSPTEETKRNYINLTSTAQVPQSPKAKSQTFSNAVKSTKMDQTKDFSHTEKLQPAKPKQKKLTFKSIFSKNHENQNSQNADLKKKSPLIGSDEKFSRPKSFSFNNLGHNNNNHNQGKLEERKEKSKSLLSGWKRKSLGFSNQNKKEKARASNIFQSPQNDETSKNNNTHRKTQSNASLPVLNKAQTPSTRQAPSSPHKHSTSTPAIFTKELPNLPPPPKTMEAASTPPSANNGSGSLLQTYGFNKASPVFSQIPIISKSPEINTKSQCPLSPAWEDNPEIIRSSSEQAIETSNSPIDLPEPQTARVDQYSPTGFDLRSFGGSPPNFKSAKTAFNKDGNKCNSENSLAFNSSSTYETTEPEENTSMSFFKPPKALGITENVGKTSPTSLGVSTFDDNVLKTPPSIASPAFSVVASFTASPNRYHIGDDMFPKKLGVDEIESIVSLERSRSMRSVRSNVASERQRVSHKNSILRMVQDNNDDFNEMLLPDGMVVVKSPLIDQYSLLSKGTEGDPVRTSSILKNRFGSMPPQIRTQPFNNTLKRDSMNFDEHSVANGNANDELNDNDNFNEFIDMINFDDDDDIAKLNTSFNVDTSMDLKFSPVRHIEKDSSVPDFLGIDNSYNSIHIDDIPDSRANTGHGNDGFSAQLTYNAPESTDSIEDIIKEEENMHKKLNYSTHSLKEPYQYQPPPKPVSRSFKGLSGPSFNSTLKPETKSAIMGVLAKNQPIHSVVPSDSENSLYNMNYSNNHINNNMNYNGYSDKNILTTPKESSFDNYNDYANYYENSPSRQASPQTSQMYSLNNPFTDYSQSYEDLAINTPYGSSRFDHVGDTSNRRKSMNLMGKLNTNKFGHFSTSSLPTTLPLQEEEKDKPKRLTKKRNRTSVSLGRLGMFDSIIPRNGEIEKPNVMFSSRILLYDTYGEDEYDRKPETSTCNNLTPQLAMDIRNELNKLKAEMPVHEDSRRYTHFF</sequence>